<sequence>MKITDYLARDELALLTRRSDMLAWWAFAVNWGLIAGAFATAIAWPNPVTIVAAILIIAARQLGLGILVHDCAHHALFAERRTNERVGQWFAGTPINLSLSEYRRYHLAHHRHAGTSDDPDLGFVAGYPIPPEALRRKLMRDVTGRTGFRDLTRSLSNFKVAEQWPWVAFHLGLFGVLASAGGWWAYGMWWIAQIFAYPVIVRLRQIGEHGVVVDRGNADPRLNTATTLVSWWERLLVAPNHVNYHVEHHLAAGVPPYRLAGMHRLLKSRGFYEGFDSLSHGYADVIRRATRRAESQ</sequence>
<name>A0A974NUH0_9SPHN</name>
<proteinExistence type="predicted"/>
<dbReference type="AlphaFoldDB" id="A0A974NUH0"/>
<dbReference type="Proteomes" id="UP000595894">
    <property type="component" value="Chromosome"/>
</dbReference>
<reference evidence="4" key="1">
    <citation type="submission" date="2020-09" db="EMBL/GenBank/DDBJ databases">
        <title>Sphingomonas sp., a new species isolated from pork steak.</title>
        <authorList>
            <person name="Heidler von Heilborn D."/>
        </authorList>
    </citation>
    <scope>NUCLEOTIDE SEQUENCE [LARGE SCALE GENOMIC DNA]</scope>
</reference>
<evidence type="ECO:0000259" key="2">
    <source>
        <dbReference type="Pfam" id="PF00487"/>
    </source>
</evidence>
<feature type="transmembrane region" description="Helical" evidence="1">
    <location>
        <begin position="21"/>
        <end position="44"/>
    </location>
</feature>
<evidence type="ECO:0000256" key="1">
    <source>
        <dbReference type="SAM" id="Phobius"/>
    </source>
</evidence>
<dbReference type="CDD" id="cd03510">
    <property type="entry name" value="Rhizobitoxine-FADS-like"/>
    <property type="match status" value="1"/>
</dbReference>
<evidence type="ECO:0000313" key="4">
    <source>
        <dbReference type="Proteomes" id="UP000595894"/>
    </source>
</evidence>
<protein>
    <submittedName>
        <fullName evidence="3">Fatty acid desaturase family protein</fullName>
    </submittedName>
</protein>
<dbReference type="GO" id="GO:0046513">
    <property type="term" value="P:ceramide biosynthetic process"/>
    <property type="evidence" value="ECO:0007669"/>
    <property type="project" value="TreeGrafter"/>
</dbReference>
<dbReference type="PANTHER" id="PTHR12879">
    <property type="entry name" value="SPHINGOLIPID DELTA 4 DESATURASE/C-4 HYDROXYLASE PROTEIN DES2"/>
    <property type="match status" value="1"/>
</dbReference>
<dbReference type="GO" id="GO:0042284">
    <property type="term" value="F:sphingolipid delta-4 desaturase activity"/>
    <property type="evidence" value="ECO:0007669"/>
    <property type="project" value="TreeGrafter"/>
</dbReference>
<feature type="transmembrane region" description="Helical" evidence="1">
    <location>
        <begin position="166"/>
        <end position="192"/>
    </location>
</feature>
<keyword evidence="1" id="KW-0472">Membrane</keyword>
<dbReference type="Pfam" id="PF00487">
    <property type="entry name" value="FA_desaturase"/>
    <property type="match status" value="1"/>
</dbReference>
<feature type="domain" description="Fatty acid desaturase" evidence="2">
    <location>
        <begin position="49"/>
        <end position="268"/>
    </location>
</feature>
<evidence type="ECO:0000313" key="3">
    <source>
        <dbReference type="EMBL" id="QQV77299.1"/>
    </source>
</evidence>
<keyword evidence="4" id="KW-1185">Reference proteome</keyword>
<feature type="transmembrane region" description="Helical" evidence="1">
    <location>
        <begin position="50"/>
        <end position="72"/>
    </location>
</feature>
<dbReference type="PANTHER" id="PTHR12879:SF8">
    <property type="entry name" value="SPHINGOLIPID DELTA(4)-DESATURASE DES1"/>
    <property type="match status" value="1"/>
</dbReference>
<gene>
    <name evidence="3" type="ORF">H5J25_00140</name>
</gene>
<accession>A0A974NUH0</accession>
<dbReference type="EMBL" id="CP061035">
    <property type="protein sequence ID" value="QQV77299.1"/>
    <property type="molecule type" value="Genomic_DNA"/>
</dbReference>
<dbReference type="InterPro" id="IPR005804">
    <property type="entry name" value="FA_desaturase_dom"/>
</dbReference>
<dbReference type="GO" id="GO:0016020">
    <property type="term" value="C:membrane"/>
    <property type="evidence" value="ECO:0007669"/>
    <property type="project" value="GOC"/>
</dbReference>
<keyword evidence="1" id="KW-0812">Transmembrane</keyword>
<organism evidence="3 4">
    <name type="scientific">Sphingomonas aliaeris</name>
    <dbReference type="NCBI Taxonomy" id="2759526"/>
    <lineage>
        <taxon>Bacteria</taxon>
        <taxon>Pseudomonadati</taxon>
        <taxon>Pseudomonadota</taxon>
        <taxon>Alphaproteobacteria</taxon>
        <taxon>Sphingomonadales</taxon>
        <taxon>Sphingomonadaceae</taxon>
        <taxon>Sphingomonas</taxon>
    </lineage>
</organism>
<keyword evidence="1" id="KW-1133">Transmembrane helix</keyword>
<dbReference type="KEGG" id="sari:H5J25_00140"/>
<dbReference type="RefSeq" id="WP_202093677.1">
    <property type="nucleotide sequence ID" value="NZ_CP061035.1"/>
</dbReference>